<keyword evidence="4" id="KW-1185">Reference proteome</keyword>
<evidence type="ECO:0000256" key="2">
    <source>
        <dbReference type="SAM" id="SignalP"/>
    </source>
</evidence>
<feature type="chain" id="PRO_5014322233" description="DUF4350 domain-containing protein" evidence="2">
    <location>
        <begin position="30"/>
        <end position="465"/>
    </location>
</feature>
<name>A0A2J8A6R0_9CHLO</name>
<evidence type="ECO:0000256" key="1">
    <source>
        <dbReference type="SAM" id="MobiDB-lite"/>
    </source>
</evidence>
<organism evidence="3 4">
    <name type="scientific">Tetrabaena socialis</name>
    <dbReference type="NCBI Taxonomy" id="47790"/>
    <lineage>
        <taxon>Eukaryota</taxon>
        <taxon>Viridiplantae</taxon>
        <taxon>Chlorophyta</taxon>
        <taxon>core chlorophytes</taxon>
        <taxon>Chlorophyceae</taxon>
        <taxon>CS clade</taxon>
        <taxon>Chlamydomonadales</taxon>
        <taxon>Tetrabaenaceae</taxon>
        <taxon>Tetrabaena</taxon>
    </lineage>
</organism>
<dbReference type="PROSITE" id="PS51257">
    <property type="entry name" value="PROKAR_LIPOPROTEIN"/>
    <property type="match status" value="1"/>
</dbReference>
<comment type="caution">
    <text evidence="3">The sequence shown here is derived from an EMBL/GenBank/DDBJ whole genome shotgun (WGS) entry which is preliminary data.</text>
</comment>
<dbReference type="AlphaFoldDB" id="A0A2J8A6R0"/>
<evidence type="ECO:0008006" key="5">
    <source>
        <dbReference type="Google" id="ProtNLM"/>
    </source>
</evidence>
<feature type="compositionally biased region" description="Low complexity" evidence="1">
    <location>
        <begin position="431"/>
        <end position="440"/>
    </location>
</feature>
<protein>
    <recommendedName>
        <fullName evidence="5">DUF4350 domain-containing protein</fullName>
    </recommendedName>
</protein>
<sequence length="465" mass="48851">MKSSGVGTLQRVLFAALLGVLGCGLRADGALTVSMYLSSGELDPSLDSSPQHLQRQLSELGFSVEAAVDGQPTGSIYVIPAQNGASLYSSVEDMDALASFVAAGGLVVMLDAHASNAEAQKAVIAGALGYSGDWSLCKSFGCNSHHSNGAPSLNEHAEGFLAAAAWPSQLEDARITSVHTPCLHEDASAVSWPLYHILDDPDKVVAQAFGKVGSPGAVVWLGYSWKDGPQAGWGSMLREVIEGFASGRSAREAAAGLGLLPERLQAEQRGVLEGLVGSMRLELRRAAESLVNNETTALARLDARLAAVTAPRWSEAVEGSLSGLEVAQSEGLRRLSMSLNSALADAEATLQSSVRNEVARRRWSAPGSAADGRVLKGMELAVADALEALTALGDAALQGGGGVKSVEARIQSWWQSFPKAMAREREKRKQQAPAAEEQPAPSRPRRVAGINAAERIKQQHVSDNC</sequence>
<feature type="signal peptide" evidence="2">
    <location>
        <begin position="1"/>
        <end position="29"/>
    </location>
</feature>
<keyword evidence="2" id="KW-0732">Signal</keyword>
<proteinExistence type="predicted"/>
<dbReference type="EMBL" id="PGGS01000140">
    <property type="protein sequence ID" value="PNH08208.1"/>
    <property type="molecule type" value="Genomic_DNA"/>
</dbReference>
<reference evidence="3 4" key="1">
    <citation type="journal article" date="2017" name="Mol. Biol. Evol.">
        <title>The 4-celled Tetrabaena socialis nuclear genome reveals the essential components for genetic control of cell number at the origin of multicellularity in the volvocine lineage.</title>
        <authorList>
            <person name="Featherston J."/>
            <person name="Arakaki Y."/>
            <person name="Hanschen E.R."/>
            <person name="Ferris P.J."/>
            <person name="Michod R.E."/>
            <person name="Olson B.J.S.C."/>
            <person name="Nozaki H."/>
            <person name="Durand P.M."/>
        </authorList>
    </citation>
    <scope>NUCLEOTIDE SEQUENCE [LARGE SCALE GENOMIC DNA]</scope>
    <source>
        <strain evidence="3 4">NIES-571</strain>
    </source>
</reference>
<accession>A0A2J8A6R0</accession>
<feature type="region of interest" description="Disordered" evidence="1">
    <location>
        <begin position="421"/>
        <end position="448"/>
    </location>
</feature>
<dbReference type="OrthoDB" id="533139at2759"/>
<evidence type="ECO:0000313" key="3">
    <source>
        <dbReference type="EMBL" id="PNH08208.1"/>
    </source>
</evidence>
<evidence type="ECO:0000313" key="4">
    <source>
        <dbReference type="Proteomes" id="UP000236333"/>
    </source>
</evidence>
<dbReference type="Proteomes" id="UP000236333">
    <property type="component" value="Unassembled WGS sequence"/>
</dbReference>
<gene>
    <name evidence="3" type="ORF">TSOC_005292</name>
</gene>